<evidence type="ECO:0000259" key="12">
    <source>
        <dbReference type="SMART" id="SM01181"/>
    </source>
</evidence>
<reference evidence="13" key="1">
    <citation type="submission" date="2020-05" db="EMBL/GenBank/DDBJ databases">
        <title>Phylogenomic resolution of chytrid fungi.</title>
        <authorList>
            <person name="Stajich J.E."/>
            <person name="Amses K."/>
            <person name="Simmons R."/>
            <person name="Seto K."/>
            <person name="Myers J."/>
            <person name="Bonds A."/>
            <person name="Quandt C.A."/>
            <person name="Barry K."/>
            <person name="Liu P."/>
            <person name="Grigoriev I."/>
            <person name="Longcore J.E."/>
            <person name="James T.Y."/>
        </authorList>
    </citation>
    <scope>NUCLEOTIDE SEQUENCE</scope>
    <source>
        <strain evidence="13">JEL0379</strain>
    </source>
</reference>
<proteinExistence type="inferred from homology"/>
<dbReference type="FunFam" id="3.10.290.20:FF:000003">
    <property type="entry name" value="Ubiquitin-activating enzyme E1 C"/>
    <property type="match status" value="1"/>
</dbReference>
<dbReference type="GO" id="GO:0005737">
    <property type="term" value="C:cytoplasm"/>
    <property type="evidence" value="ECO:0007669"/>
    <property type="project" value="TreeGrafter"/>
</dbReference>
<dbReference type="EC" id="6.2.1.64" evidence="8 11"/>
<dbReference type="GO" id="GO:0005524">
    <property type="term" value="F:ATP binding"/>
    <property type="evidence" value="ECO:0007669"/>
    <property type="project" value="UniProtKB-UniRule"/>
</dbReference>
<keyword evidence="14" id="KW-1185">Reference proteome</keyword>
<protein>
    <recommendedName>
        <fullName evidence="3 11">NEDD8-activating enzyme E1 catalytic subunit</fullName>
        <ecNumber evidence="8 11">6.2.1.64</ecNumber>
    </recommendedName>
</protein>
<dbReference type="PANTHER" id="PTHR10953">
    <property type="entry name" value="UBIQUITIN-ACTIVATING ENZYME E1"/>
    <property type="match status" value="1"/>
</dbReference>
<name>A0AAD5TGU5_9FUNG</name>
<dbReference type="GO" id="GO:0045116">
    <property type="term" value="P:protein neddylation"/>
    <property type="evidence" value="ECO:0007669"/>
    <property type="project" value="UniProtKB-UniRule"/>
</dbReference>
<evidence type="ECO:0000313" key="13">
    <source>
        <dbReference type="EMBL" id="KAJ3176182.1"/>
    </source>
</evidence>
<evidence type="ECO:0000256" key="4">
    <source>
        <dbReference type="ARBA" id="ARBA00022598"/>
    </source>
</evidence>
<comment type="function">
    <text evidence="11">Catalytic subunit of the dimeric E1 enzyme, which activates NEDD8.</text>
</comment>
<keyword evidence="4 11" id="KW-0436">Ligase</keyword>
<evidence type="ECO:0000256" key="8">
    <source>
        <dbReference type="ARBA" id="ARBA00023624"/>
    </source>
</evidence>
<comment type="catalytic activity">
    <reaction evidence="9 11">
        <text>ATP + [NEDD8 protein] + [E1 NEDD8-activating enzyme]-L-cysteine = AMP + diphosphate + [E1 NEDD8-activating enzyme]-S-[NEDD8 protein]-yl-L-cysteine.</text>
        <dbReference type="EC" id="6.2.1.64"/>
    </reaction>
</comment>
<evidence type="ECO:0000256" key="3">
    <source>
        <dbReference type="ARBA" id="ARBA00015203"/>
    </source>
</evidence>
<gene>
    <name evidence="13" type="ORF">HDU87_005397</name>
</gene>
<evidence type="ECO:0000313" key="14">
    <source>
        <dbReference type="Proteomes" id="UP001212152"/>
    </source>
</evidence>
<comment type="caution">
    <text evidence="13">The sequence shown here is derived from an EMBL/GenBank/DDBJ whole genome shotgun (WGS) entry which is preliminary data.</text>
</comment>
<accession>A0AAD5TGU5</accession>
<dbReference type="EMBL" id="JADGJQ010000043">
    <property type="protein sequence ID" value="KAJ3176182.1"/>
    <property type="molecule type" value="Genomic_DNA"/>
</dbReference>
<dbReference type="GO" id="GO:0005634">
    <property type="term" value="C:nucleus"/>
    <property type="evidence" value="ECO:0007669"/>
    <property type="project" value="TreeGrafter"/>
</dbReference>
<sequence length="423" mass="47146">MAPSINSQQRWRGVYRYLERTGPFANEGFEPGEKVKDFLHTIKVLVVGAGGLGCELLKDLALTGFTDIHVIDMDTIDISNLNRQFLFRAADLGKPKAEVAADFVMKRVPGCKITPYFGKIQDKDEEYYSQFTIIICGLDSVEARRWMNATVINMYDEDDPETLKPIIDGGTEGFKGQSRIILPHFTACYECSLDMQTKPTTYPMCTIANTPRLPEHCIEWASVLEWPRTFPDKKLDGDDPEHIKWLLDQASARARQYDITGVTYSLTQGVVKNIIPAIASTNAIVAASCATEAFKIATNCATYMSNYMMYVGEQGVYTYTFELQKKDDCPVCGAVAIKIDVPANSTLQDLIDLLMERKDIRLKAPSLRTGSGSLYMQAPRALRDATAPNLVKPLRELLEDGGEITVTDQALPISMNVTVRFSD</sequence>
<dbReference type="Gene3D" id="3.10.290.20">
    <property type="entry name" value="Ubiquitin-like 2 activating enzyme e1b. Chain: B, domain 3"/>
    <property type="match status" value="1"/>
</dbReference>
<dbReference type="InterPro" id="IPR014929">
    <property type="entry name" value="E2-binding"/>
</dbReference>
<dbReference type="CDD" id="cd01488">
    <property type="entry name" value="Uba3_RUB"/>
    <property type="match status" value="1"/>
</dbReference>
<dbReference type="Pfam" id="PF00899">
    <property type="entry name" value="ThiF"/>
    <property type="match status" value="1"/>
</dbReference>
<dbReference type="SMART" id="SM01181">
    <property type="entry name" value="E2_bind"/>
    <property type="match status" value="1"/>
</dbReference>
<dbReference type="GO" id="GO:0019781">
    <property type="term" value="F:NEDD8 activating enzyme activity"/>
    <property type="evidence" value="ECO:0007669"/>
    <property type="project" value="UniProtKB-UniRule"/>
</dbReference>
<dbReference type="FunFam" id="1.10.10.520:FF:000001">
    <property type="entry name" value="NEDD8-activating enzyme E1 catalytic subunit"/>
    <property type="match status" value="1"/>
</dbReference>
<dbReference type="InterPro" id="IPR030468">
    <property type="entry name" value="Uba3_N"/>
</dbReference>
<organism evidence="13 14">
    <name type="scientific">Geranomyces variabilis</name>
    <dbReference type="NCBI Taxonomy" id="109894"/>
    <lineage>
        <taxon>Eukaryota</taxon>
        <taxon>Fungi</taxon>
        <taxon>Fungi incertae sedis</taxon>
        <taxon>Chytridiomycota</taxon>
        <taxon>Chytridiomycota incertae sedis</taxon>
        <taxon>Chytridiomycetes</taxon>
        <taxon>Spizellomycetales</taxon>
        <taxon>Powellomycetaceae</taxon>
        <taxon>Geranomyces</taxon>
    </lineage>
</organism>
<evidence type="ECO:0000256" key="11">
    <source>
        <dbReference type="RuleBase" id="RU368009"/>
    </source>
</evidence>
<dbReference type="PROSITE" id="PS00865">
    <property type="entry name" value="UBIQUITIN_ACTIVAT_2"/>
    <property type="match status" value="1"/>
</dbReference>
<evidence type="ECO:0000256" key="9">
    <source>
        <dbReference type="ARBA" id="ARBA00024626"/>
    </source>
</evidence>
<feature type="domain" description="E2 binding" evidence="12">
    <location>
        <begin position="339"/>
        <end position="422"/>
    </location>
</feature>
<dbReference type="Proteomes" id="UP001212152">
    <property type="component" value="Unassembled WGS sequence"/>
</dbReference>
<comment type="pathway">
    <text evidence="1 11">Protein modification; protein neddylation.</text>
</comment>
<keyword evidence="6 11" id="KW-0833">Ubl conjugation pathway</keyword>
<dbReference type="InterPro" id="IPR035985">
    <property type="entry name" value="Ubiquitin-activating_enz"/>
</dbReference>
<dbReference type="AlphaFoldDB" id="A0AAD5TGU5"/>
<dbReference type="Gene3D" id="1.10.10.520">
    <property type="entry name" value="Ubiquitin activating enzymes (Uba3). Chain: B, domain 2"/>
    <property type="match status" value="1"/>
</dbReference>
<dbReference type="InterPro" id="IPR023318">
    <property type="entry name" value="Ub_act_enz_dom_a_sf"/>
</dbReference>
<evidence type="ECO:0000256" key="5">
    <source>
        <dbReference type="ARBA" id="ARBA00022741"/>
    </source>
</evidence>
<dbReference type="InterPro" id="IPR000594">
    <property type="entry name" value="ThiF_NAD_FAD-bd"/>
</dbReference>
<dbReference type="SUPFAM" id="SSF69572">
    <property type="entry name" value="Activating enzymes of the ubiquitin-like proteins"/>
    <property type="match status" value="1"/>
</dbReference>
<keyword evidence="7 11" id="KW-0067">ATP-binding</keyword>
<evidence type="ECO:0000256" key="7">
    <source>
        <dbReference type="ARBA" id="ARBA00022840"/>
    </source>
</evidence>
<dbReference type="Gene3D" id="3.40.50.720">
    <property type="entry name" value="NAD(P)-binding Rossmann-like Domain"/>
    <property type="match status" value="1"/>
</dbReference>
<comment type="similarity">
    <text evidence="2 11">Belongs to the ubiquitin-activating E1 family. UBA3 subfamily.</text>
</comment>
<feature type="active site" description="Glycyl thioester intermediate" evidence="10">
    <location>
        <position position="205"/>
    </location>
</feature>
<evidence type="ECO:0000256" key="6">
    <source>
        <dbReference type="ARBA" id="ARBA00022786"/>
    </source>
</evidence>
<dbReference type="InterPro" id="IPR033127">
    <property type="entry name" value="UBQ-activ_enz_E1_Cys_AS"/>
</dbReference>
<evidence type="ECO:0000256" key="2">
    <source>
        <dbReference type="ARBA" id="ARBA00006310"/>
    </source>
</evidence>
<dbReference type="InterPro" id="IPR045886">
    <property type="entry name" value="ThiF/MoeB/HesA"/>
</dbReference>
<dbReference type="Pfam" id="PF08825">
    <property type="entry name" value="E2_bind"/>
    <property type="match status" value="1"/>
</dbReference>
<dbReference type="PANTHER" id="PTHR10953:SF6">
    <property type="entry name" value="NEDD8-ACTIVATING ENZYME E1 CATALYTIC SUBUNIT"/>
    <property type="match status" value="1"/>
</dbReference>
<evidence type="ECO:0000256" key="1">
    <source>
        <dbReference type="ARBA" id="ARBA00005032"/>
    </source>
</evidence>
<evidence type="ECO:0000256" key="10">
    <source>
        <dbReference type="PROSITE-ProRule" id="PRU10132"/>
    </source>
</evidence>
<keyword evidence="5 11" id="KW-0547">Nucleotide-binding</keyword>